<accession>W4Q1Y2</accession>
<dbReference type="PROSITE" id="PS51257">
    <property type="entry name" value="PROKAR_LIPOPROTEIN"/>
    <property type="match status" value="1"/>
</dbReference>
<dbReference type="EMBL" id="BAUT01000009">
    <property type="protein sequence ID" value="GAE25384.1"/>
    <property type="molecule type" value="Genomic_DNA"/>
</dbReference>
<evidence type="ECO:0000313" key="1">
    <source>
        <dbReference type="EMBL" id="GAE25384.1"/>
    </source>
</evidence>
<comment type="caution">
    <text evidence="1">The sequence shown here is derived from an EMBL/GenBank/DDBJ whole genome shotgun (WGS) entry which is preliminary data.</text>
</comment>
<reference evidence="1" key="1">
    <citation type="journal article" date="2014" name="Genome Announc.">
        <title>Draft Genome Sequences of Three Alkaliphilic Bacillus Strains, Bacillus wakoensis JCM 9140T, Bacillus akibai JCM 9157T, and Bacillus hemicellulosilyticus JCM 9152T.</title>
        <authorList>
            <person name="Yuki M."/>
            <person name="Oshima K."/>
            <person name="Suda W."/>
            <person name="Oshida Y."/>
            <person name="Kitamura K."/>
            <person name="Iida T."/>
            <person name="Hattori M."/>
            <person name="Ohkuma M."/>
        </authorList>
    </citation>
    <scope>NUCLEOTIDE SEQUENCE [LARGE SCALE GENOMIC DNA]</scope>
    <source>
        <strain evidence="1">JCM 9140</strain>
    </source>
</reference>
<dbReference type="Proteomes" id="UP000018890">
    <property type="component" value="Unassembled WGS sequence"/>
</dbReference>
<sequence>MKIRLFVLLITMFLGACTVSSLSISELEVVPYDVQGKIDSEYSLQLIFGHDNIAYIVYQSNGTVLTEIEAEGKALFVKVAEADQQNGAVKQHVYKVTLDPEHEEIVVFINEEPISFDNVTSL</sequence>
<evidence type="ECO:0000313" key="2">
    <source>
        <dbReference type="Proteomes" id="UP000018890"/>
    </source>
</evidence>
<organism evidence="1 2">
    <name type="scientific">Halalkalibacter wakoensis JCM 9140</name>
    <dbReference type="NCBI Taxonomy" id="1236970"/>
    <lineage>
        <taxon>Bacteria</taxon>
        <taxon>Bacillati</taxon>
        <taxon>Bacillota</taxon>
        <taxon>Bacilli</taxon>
        <taxon>Bacillales</taxon>
        <taxon>Bacillaceae</taxon>
        <taxon>Halalkalibacter</taxon>
    </lineage>
</organism>
<dbReference type="RefSeq" id="WP_034743713.1">
    <property type="nucleotide sequence ID" value="NZ_BAUT01000009.1"/>
</dbReference>
<dbReference type="AlphaFoldDB" id="W4Q1Y2"/>
<proteinExistence type="predicted"/>
<dbReference type="OrthoDB" id="2452916at2"/>
<gene>
    <name evidence="1" type="ORF">JCM9140_1375</name>
</gene>
<name>W4Q1Y2_9BACI</name>
<keyword evidence="2" id="KW-1185">Reference proteome</keyword>
<protein>
    <submittedName>
        <fullName evidence="1">Uncharacterized protein</fullName>
    </submittedName>
</protein>
<dbReference type="STRING" id="1236970.JCM9140_1375"/>